<evidence type="ECO:0000313" key="3">
    <source>
        <dbReference type="Proteomes" id="UP000799324"/>
    </source>
</evidence>
<reference evidence="2" key="1">
    <citation type="journal article" date="2020" name="Stud. Mycol.">
        <title>101 Dothideomycetes genomes: a test case for predicting lifestyles and emergence of pathogens.</title>
        <authorList>
            <person name="Haridas S."/>
            <person name="Albert R."/>
            <person name="Binder M."/>
            <person name="Bloem J."/>
            <person name="Labutti K."/>
            <person name="Salamov A."/>
            <person name="Andreopoulos B."/>
            <person name="Baker S."/>
            <person name="Barry K."/>
            <person name="Bills G."/>
            <person name="Bluhm B."/>
            <person name="Cannon C."/>
            <person name="Castanera R."/>
            <person name="Culley D."/>
            <person name="Daum C."/>
            <person name="Ezra D."/>
            <person name="Gonzalez J."/>
            <person name="Henrissat B."/>
            <person name="Kuo A."/>
            <person name="Liang C."/>
            <person name="Lipzen A."/>
            <person name="Lutzoni F."/>
            <person name="Magnuson J."/>
            <person name="Mondo S."/>
            <person name="Nolan M."/>
            <person name="Ohm R."/>
            <person name="Pangilinan J."/>
            <person name="Park H.-J."/>
            <person name="Ramirez L."/>
            <person name="Alfaro M."/>
            <person name="Sun H."/>
            <person name="Tritt A."/>
            <person name="Yoshinaga Y."/>
            <person name="Zwiers L.-H."/>
            <person name="Turgeon B."/>
            <person name="Goodwin S."/>
            <person name="Spatafora J."/>
            <person name="Crous P."/>
            <person name="Grigoriev I."/>
        </authorList>
    </citation>
    <scope>NUCLEOTIDE SEQUENCE</scope>
    <source>
        <strain evidence="2">CBS 122681</strain>
    </source>
</reference>
<evidence type="ECO:0000256" key="1">
    <source>
        <dbReference type="SAM" id="MobiDB-lite"/>
    </source>
</evidence>
<feature type="region of interest" description="Disordered" evidence="1">
    <location>
        <begin position="117"/>
        <end position="140"/>
    </location>
</feature>
<proteinExistence type="predicted"/>
<protein>
    <submittedName>
        <fullName evidence="2">Uncharacterized protein</fullName>
    </submittedName>
</protein>
<gene>
    <name evidence="2" type="ORF">K491DRAFT_675759</name>
</gene>
<feature type="region of interest" description="Disordered" evidence="1">
    <location>
        <begin position="60"/>
        <end position="79"/>
    </location>
</feature>
<organism evidence="2 3">
    <name type="scientific">Lophiostoma macrostomum CBS 122681</name>
    <dbReference type="NCBI Taxonomy" id="1314788"/>
    <lineage>
        <taxon>Eukaryota</taxon>
        <taxon>Fungi</taxon>
        <taxon>Dikarya</taxon>
        <taxon>Ascomycota</taxon>
        <taxon>Pezizomycotina</taxon>
        <taxon>Dothideomycetes</taxon>
        <taxon>Pleosporomycetidae</taxon>
        <taxon>Pleosporales</taxon>
        <taxon>Lophiostomataceae</taxon>
        <taxon>Lophiostoma</taxon>
    </lineage>
</organism>
<feature type="region of interest" description="Disordered" evidence="1">
    <location>
        <begin position="17"/>
        <end position="44"/>
    </location>
</feature>
<dbReference type="AlphaFoldDB" id="A0A6A6TIQ1"/>
<name>A0A6A6TIQ1_9PLEO</name>
<sequence>MLFLAVAILVRNQPSIRASHDTKKPGIRNVRQRQRPSNDTEPRDTTCAAASAAQRILPTRLPSTLAADSHERQQTAPPHVRCMTVEGRRMPSMPGGGSVAMRGMTAVVERPTPGLTKGAPALLGNKDIPKYPSSPPLNSTMRASMLLESTTLSNDSPEYKLSP</sequence>
<evidence type="ECO:0000313" key="2">
    <source>
        <dbReference type="EMBL" id="KAF2659306.1"/>
    </source>
</evidence>
<accession>A0A6A6TIQ1</accession>
<dbReference type="EMBL" id="MU004308">
    <property type="protein sequence ID" value="KAF2659306.1"/>
    <property type="molecule type" value="Genomic_DNA"/>
</dbReference>
<keyword evidence="3" id="KW-1185">Reference proteome</keyword>
<dbReference type="Proteomes" id="UP000799324">
    <property type="component" value="Unassembled WGS sequence"/>
</dbReference>